<feature type="transmembrane region" description="Helical" evidence="1">
    <location>
        <begin position="12"/>
        <end position="33"/>
    </location>
</feature>
<dbReference type="InParanoid" id="A0A0C2WTZ9"/>
<dbReference type="EMBL" id="KN818243">
    <property type="protein sequence ID" value="KIL65237.1"/>
    <property type="molecule type" value="Genomic_DNA"/>
</dbReference>
<organism evidence="2 3">
    <name type="scientific">Amanita muscaria (strain Koide BX008)</name>
    <dbReference type="NCBI Taxonomy" id="946122"/>
    <lineage>
        <taxon>Eukaryota</taxon>
        <taxon>Fungi</taxon>
        <taxon>Dikarya</taxon>
        <taxon>Basidiomycota</taxon>
        <taxon>Agaricomycotina</taxon>
        <taxon>Agaricomycetes</taxon>
        <taxon>Agaricomycetidae</taxon>
        <taxon>Agaricales</taxon>
        <taxon>Pluteineae</taxon>
        <taxon>Amanitaceae</taxon>
        <taxon>Amanita</taxon>
    </lineage>
</organism>
<gene>
    <name evidence="2" type="ORF">M378DRAFT_534589</name>
</gene>
<keyword evidence="1" id="KW-0812">Transmembrane</keyword>
<name>A0A0C2WTZ9_AMAMK</name>
<proteinExistence type="predicted"/>
<evidence type="ECO:0000313" key="3">
    <source>
        <dbReference type="Proteomes" id="UP000054549"/>
    </source>
</evidence>
<keyword evidence="3" id="KW-1185">Reference proteome</keyword>
<keyword evidence="1" id="KW-0472">Membrane</keyword>
<reference evidence="2 3" key="1">
    <citation type="submission" date="2014-04" db="EMBL/GenBank/DDBJ databases">
        <title>Evolutionary Origins and Diversification of the Mycorrhizal Mutualists.</title>
        <authorList>
            <consortium name="DOE Joint Genome Institute"/>
            <consortium name="Mycorrhizal Genomics Consortium"/>
            <person name="Kohler A."/>
            <person name="Kuo A."/>
            <person name="Nagy L.G."/>
            <person name="Floudas D."/>
            <person name="Copeland A."/>
            <person name="Barry K.W."/>
            <person name="Cichocki N."/>
            <person name="Veneault-Fourrey C."/>
            <person name="LaButti K."/>
            <person name="Lindquist E.A."/>
            <person name="Lipzen A."/>
            <person name="Lundell T."/>
            <person name="Morin E."/>
            <person name="Murat C."/>
            <person name="Riley R."/>
            <person name="Ohm R."/>
            <person name="Sun H."/>
            <person name="Tunlid A."/>
            <person name="Henrissat B."/>
            <person name="Grigoriev I.V."/>
            <person name="Hibbett D.S."/>
            <person name="Martin F."/>
        </authorList>
    </citation>
    <scope>NUCLEOTIDE SEQUENCE [LARGE SCALE GENOMIC DNA]</scope>
    <source>
        <strain evidence="2 3">Koide BX008</strain>
    </source>
</reference>
<sequence>MILLYIHTYIRITYNIITCIYTLTVMNSLHQIAERNLRIRRLQCVDCVSRPCQSWFKAMMILINTHFQADHVLIDKYRPQDACKPRVFLVRITSGSVSLWIELYANDKITVNYNLLSYRTNECIQVSVCVYNICFIHHFVTSTYKIL</sequence>
<keyword evidence="1" id="KW-1133">Transmembrane helix</keyword>
<dbReference type="AlphaFoldDB" id="A0A0C2WTZ9"/>
<evidence type="ECO:0000313" key="2">
    <source>
        <dbReference type="EMBL" id="KIL65237.1"/>
    </source>
</evidence>
<protein>
    <submittedName>
        <fullName evidence="2">Uncharacterized protein</fullName>
    </submittedName>
</protein>
<dbReference type="Proteomes" id="UP000054549">
    <property type="component" value="Unassembled WGS sequence"/>
</dbReference>
<evidence type="ECO:0000256" key="1">
    <source>
        <dbReference type="SAM" id="Phobius"/>
    </source>
</evidence>
<accession>A0A0C2WTZ9</accession>
<dbReference type="HOGENOM" id="CLU_1767592_0_0_1"/>